<reference evidence="2 3" key="1">
    <citation type="submission" date="2014-04" db="EMBL/GenBank/DDBJ databases">
        <title>Genome assembly of Hyalangium minutum DSM 14724.</title>
        <authorList>
            <person name="Sharma G."/>
            <person name="Subramanian S."/>
        </authorList>
    </citation>
    <scope>NUCLEOTIDE SEQUENCE [LARGE SCALE GENOMIC DNA]</scope>
    <source>
        <strain evidence="2 3">DSM 14724</strain>
    </source>
</reference>
<sequence>MNDEKIRDNTHRVVDESRRTGVLPRQSAVALAEQRVREAWRSRRWR</sequence>
<dbReference type="AlphaFoldDB" id="A0A085WPU1"/>
<dbReference type="EMBL" id="JMCB01000004">
    <property type="protein sequence ID" value="KFE69704.1"/>
    <property type="molecule type" value="Genomic_DNA"/>
</dbReference>
<organism evidence="2 3">
    <name type="scientific">Hyalangium minutum</name>
    <dbReference type="NCBI Taxonomy" id="394096"/>
    <lineage>
        <taxon>Bacteria</taxon>
        <taxon>Pseudomonadati</taxon>
        <taxon>Myxococcota</taxon>
        <taxon>Myxococcia</taxon>
        <taxon>Myxococcales</taxon>
        <taxon>Cystobacterineae</taxon>
        <taxon>Archangiaceae</taxon>
        <taxon>Hyalangium</taxon>
    </lineage>
</organism>
<feature type="compositionally biased region" description="Basic and acidic residues" evidence="1">
    <location>
        <begin position="1"/>
        <end position="19"/>
    </location>
</feature>
<dbReference type="Proteomes" id="UP000028725">
    <property type="component" value="Unassembled WGS sequence"/>
</dbReference>
<evidence type="ECO:0000313" key="3">
    <source>
        <dbReference type="Proteomes" id="UP000028725"/>
    </source>
</evidence>
<dbReference type="RefSeq" id="WP_157231960.1">
    <property type="nucleotide sequence ID" value="NZ_JMCB01000004.1"/>
</dbReference>
<evidence type="ECO:0000313" key="2">
    <source>
        <dbReference type="EMBL" id="KFE69704.1"/>
    </source>
</evidence>
<protein>
    <submittedName>
        <fullName evidence="2">Uncharacterized protein</fullName>
    </submittedName>
</protein>
<name>A0A085WPU1_9BACT</name>
<proteinExistence type="predicted"/>
<evidence type="ECO:0000256" key="1">
    <source>
        <dbReference type="SAM" id="MobiDB-lite"/>
    </source>
</evidence>
<comment type="caution">
    <text evidence="2">The sequence shown here is derived from an EMBL/GenBank/DDBJ whole genome shotgun (WGS) entry which is preliminary data.</text>
</comment>
<dbReference type="STRING" id="394096.DB31_6679"/>
<gene>
    <name evidence="2" type="ORF">DB31_6679</name>
</gene>
<feature type="region of interest" description="Disordered" evidence="1">
    <location>
        <begin position="1"/>
        <end position="20"/>
    </location>
</feature>
<keyword evidence="3" id="KW-1185">Reference proteome</keyword>
<accession>A0A085WPU1</accession>